<evidence type="ECO:0000313" key="2">
    <source>
        <dbReference type="Proteomes" id="UP000694555"/>
    </source>
</evidence>
<evidence type="ECO:0000313" key="1">
    <source>
        <dbReference type="Ensembl" id="ENSBJAP00000008737.1"/>
    </source>
</evidence>
<protein>
    <submittedName>
        <fullName evidence="1">Uncharacterized protein</fullName>
    </submittedName>
</protein>
<reference evidence="1" key="1">
    <citation type="submission" date="2025-08" db="UniProtKB">
        <authorList>
            <consortium name="Ensembl"/>
        </authorList>
    </citation>
    <scope>IDENTIFICATION</scope>
</reference>
<accession>A0A8C0AXP3</accession>
<proteinExistence type="predicted"/>
<name>A0A8C0AXP3_9AVES</name>
<dbReference type="Proteomes" id="UP000694555">
    <property type="component" value="Unplaced"/>
</dbReference>
<dbReference type="Ensembl" id="ENSBJAT00000008991.1">
    <property type="protein sequence ID" value="ENSBJAP00000008737.1"/>
    <property type="gene ID" value="ENSBJAG00000006038.1"/>
</dbReference>
<dbReference type="AlphaFoldDB" id="A0A8C0AXP3"/>
<reference evidence="1" key="2">
    <citation type="submission" date="2025-09" db="UniProtKB">
        <authorList>
            <consortium name="Ensembl"/>
        </authorList>
    </citation>
    <scope>IDENTIFICATION</scope>
</reference>
<keyword evidence="2" id="KW-1185">Reference proteome</keyword>
<organism evidence="1 2">
    <name type="scientific">Buteo japonicus</name>
    <dbReference type="NCBI Taxonomy" id="224669"/>
    <lineage>
        <taxon>Eukaryota</taxon>
        <taxon>Metazoa</taxon>
        <taxon>Chordata</taxon>
        <taxon>Craniata</taxon>
        <taxon>Vertebrata</taxon>
        <taxon>Euteleostomi</taxon>
        <taxon>Archelosauria</taxon>
        <taxon>Archosauria</taxon>
        <taxon>Dinosauria</taxon>
        <taxon>Saurischia</taxon>
        <taxon>Theropoda</taxon>
        <taxon>Coelurosauria</taxon>
        <taxon>Aves</taxon>
        <taxon>Neognathae</taxon>
        <taxon>Neoaves</taxon>
        <taxon>Telluraves</taxon>
        <taxon>Accipitrimorphae</taxon>
        <taxon>Accipitriformes</taxon>
        <taxon>Accipitridae</taxon>
        <taxon>Accipitrinae</taxon>
        <taxon>Buteo</taxon>
    </lineage>
</organism>
<sequence length="123" mass="13755">MRILPQTKQTESSKVEAKAKALRAKKTLENIHSFKKVCTFPTCGRPRTQPSGCKGSPGTPARALYPFMRFPLITESTMKKRKDNTLTFIIGGKTKANKGPTGFQEIAQYCHRQGHTLSNTRMI</sequence>